<keyword evidence="6 9" id="KW-0378">Hydrolase</keyword>
<dbReference type="PROSITE" id="PS51881">
    <property type="entry name" value="OCT"/>
    <property type="match status" value="1"/>
</dbReference>
<comment type="function">
    <text evidence="9">An essential GTPase which binds GTP, GDP and possibly (p)ppGpp with moderate affinity, with high nucleotide exchange rates and a fairly low GTP hydrolysis rate. Plays a role in control of the cell cycle, stress response, ribosome biogenesis and in those bacteria that undergo differentiation, in morphogenesis control.</text>
</comment>
<keyword evidence="8 9" id="KW-0342">GTP-binding</keyword>
<organism evidence="13 14">
    <name type="scientific">Pisciglobus halotolerans</name>
    <dbReference type="NCBI Taxonomy" id="745365"/>
    <lineage>
        <taxon>Bacteria</taxon>
        <taxon>Bacillati</taxon>
        <taxon>Bacillota</taxon>
        <taxon>Bacilli</taxon>
        <taxon>Lactobacillales</taxon>
        <taxon>Carnobacteriaceae</taxon>
    </lineage>
</organism>
<keyword evidence="14" id="KW-1185">Reference proteome</keyword>
<feature type="domain" description="OBG-type G" evidence="10">
    <location>
        <begin position="161"/>
        <end position="339"/>
    </location>
</feature>
<dbReference type="FunFam" id="3.40.50.300:FF:000515">
    <property type="entry name" value="GTPase Obg"/>
    <property type="match status" value="1"/>
</dbReference>
<evidence type="ECO:0000256" key="3">
    <source>
        <dbReference type="ARBA" id="ARBA00022490"/>
    </source>
</evidence>
<dbReference type="InterPro" id="IPR006169">
    <property type="entry name" value="GTP1_OBG_dom"/>
</dbReference>
<dbReference type="NCBIfam" id="NF008955">
    <property type="entry name" value="PRK12297.1"/>
    <property type="match status" value="1"/>
</dbReference>
<dbReference type="InterPro" id="IPR036346">
    <property type="entry name" value="GTP-bd_prot_GTP1/OBG_C_sf"/>
</dbReference>
<reference evidence="13 14" key="1">
    <citation type="submission" date="2016-10" db="EMBL/GenBank/DDBJ databases">
        <authorList>
            <person name="de Groot N.N."/>
        </authorList>
    </citation>
    <scope>NUCLEOTIDE SEQUENCE [LARGE SCALE GENOMIC DNA]</scope>
    <source>
        <strain evidence="13 14">DSM 27630</strain>
    </source>
</reference>
<feature type="binding site" evidence="9">
    <location>
        <begin position="320"/>
        <end position="322"/>
    </location>
    <ligand>
        <name>GTP</name>
        <dbReference type="ChEBI" id="CHEBI:37565"/>
    </ligand>
</feature>
<dbReference type="FunFam" id="2.70.210.12:FF:000001">
    <property type="entry name" value="GTPase Obg"/>
    <property type="match status" value="1"/>
</dbReference>
<dbReference type="InterPro" id="IPR045086">
    <property type="entry name" value="OBG_GTPase"/>
</dbReference>
<dbReference type="PANTHER" id="PTHR11702">
    <property type="entry name" value="DEVELOPMENTALLY REGULATED GTP-BINDING PROTEIN-RELATED"/>
    <property type="match status" value="1"/>
</dbReference>
<dbReference type="InterPro" id="IPR027417">
    <property type="entry name" value="P-loop_NTPase"/>
</dbReference>
<evidence type="ECO:0000256" key="6">
    <source>
        <dbReference type="ARBA" id="ARBA00022801"/>
    </source>
</evidence>
<accession>A0A1I3E0S4</accession>
<dbReference type="Pfam" id="PF01018">
    <property type="entry name" value="GTP1_OBG"/>
    <property type="match status" value="1"/>
</dbReference>
<keyword evidence="7 9" id="KW-0460">Magnesium</keyword>
<evidence type="ECO:0000256" key="5">
    <source>
        <dbReference type="ARBA" id="ARBA00022741"/>
    </source>
</evidence>
<dbReference type="GO" id="GO:0042254">
    <property type="term" value="P:ribosome biogenesis"/>
    <property type="evidence" value="ECO:0007669"/>
    <property type="project" value="UniProtKB-UniRule"/>
</dbReference>
<feature type="binding site" evidence="9">
    <location>
        <begin position="167"/>
        <end position="174"/>
    </location>
    <ligand>
        <name>GTP</name>
        <dbReference type="ChEBI" id="CHEBI:37565"/>
    </ligand>
</feature>
<dbReference type="Pfam" id="PF01926">
    <property type="entry name" value="MMR_HSR1"/>
    <property type="match status" value="1"/>
</dbReference>
<dbReference type="Gene3D" id="2.70.210.12">
    <property type="entry name" value="GTP1/OBG domain"/>
    <property type="match status" value="1"/>
</dbReference>
<keyword evidence="3 9" id="KW-0963">Cytoplasm</keyword>
<dbReference type="PROSITE" id="PS51710">
    <property type="entry name" value="G_OBG"/>
    <property type="match status" value="1"/>
</dbReference>
<dbReference type="EC" id="3.6.5.-" evidence="9"/>
<evidence type="ECO:0000256" key="7">
    <source>
        <dbReference type="ARBA" id="ARBA00022842"/>
    </source>
</evidence>
<dbReference type="InterPro" id="IPR031167">
    <property type="entry name" value="G_OBG"/>
</dbReference>
<dbReference type="Gene3D" id="3.40.50.300">
    <property type="entry name" value="P-loop containing nucleotide triphosphate hydrolases"/>
    <property type="match status" value="1"/>
</dbReference>
<dbReference type="InterPro" id="IPR006073">
    <property type="entry name" value="GTP-bd"/>
</dbReference>
<evidence type="ECO:0000256" key="4">
    <source>
        <dbReference type="ARBA" id="ARBA00022723"/>
    </source>
</evidence>
<dbReference type="PANTHER" id="PTHR11702:SF31">
    <property type="entry name" value="MITOCHONDRIAL RIBOSOME-ASSOCIATED GTPASE 2"/>
    <property type="match status" value="1"/>
</dbReference>
<dbReference type="GO" id="GO:0003924">
    <property type="term" value="F:GTPase activity"/>
    <property type="evidence" value="ECO:0007669"/>
    <property type="project" value="UniProtKB-UniRule"/>
</dbReference>
<dbReference type="SUPFAM" id="SSF52540">
    <property type="entry name" value="P-loop containing nucleoside triphosphate hydrolases"/>
    <property type="match status" value="1"/>
</dbReference>
<evidence type="ECO:0000259" key="10">
    <source>
        <dbReference type="PROSITE" id="PS51710"/>
    </source>
</evidence>
<dbReference type="InterPro" id="IPR014100">
    <property type="entry name" value="GTP-bd_Obg/CgtA"/>
</dbReference>
<comment type="subunit">
    <text evidence="9">Monomer.</text>
</comment>
<dbReference type="InterPro" id="IPR015349">
    <property type="entry name" value="OCT_dom"/>
</dbReference>
<gene>
    <name evidence="9" type="primary">obg</name>
    <name evidence="13" type="ORF">SAMN04489868_1623</name>
</gene>
<feature type="binding site" evidence="9">
    <location>
        <position position="194"/>
    </location>
    <ligand>
        <name>Mg(2+)</name>
        <dbReference type="ChEBI" id="CHEBI:18420"/>
    </ligand>
</feature>
<dbReference type="PRINTS" id="PR00326">
    <property type="entry name" value="GTP1OBG"/>
</dbReference>
<dbReference type="Gene3D" id="3.30.300.350">
    <property type="entry name" value="GTP-binding protein OBG, C-terminal domain"/>
    <property type="match status" value="1"/>
</dbReference>
<dbReference type="AlphaFoldDB" id="A0A1I3E0S4"/>
<evidence type="ECO:0000259" key="11">
    <source>
        <dbReference type="PROSITE" id="PS51881"/>
    </source>
</evidence>
<sequence length="439" mass="48435">MSMFLDQVSIHVKAGNGGNGMVSFRREKYVPDGGPSGGDGGRGGDIIFIVDEGLRTLMDFRMNRHFKATSGENGMTKGMHGKGAKDLYVKVPPGTTVKNAETGKIIGDLVSDGETLVVAKGGRGGRGNIRFATPRNPAPEIAENGEPGQEFDIEMELKVLADVGLVGFPSVGKSTLLSVVSSARPKIGAYHFTTLVPNLGMVRTDDGRSFVMADMPGLIEGASQGVGLGTQFLRHIERTRVLLHVIDMSASEGRDPYEDYQIINNELESYNLRLLERPQIIVANKMDMPDAEENLQAFKEKLGANQEDEFGEDPIIFPISSIAHQGIQALLNATADLLEKTPEFPMYEPEEAEEDQSVLYQFTPEEKSFTVTRESDGTWVLSGEKLEKLFKMTNFEHDESSLRFARQLRTMGVDEELRSRGAKNGDIVRIEKFEFEFME</sequence>
<protein>
    <recommendedName>
        <fullName evidence="9">GTPase Obg</fullName>
        <ecNumber evidence="9">3.6.5.-</ecNumber>
    </recommendedName>
    <alternativeName>
        <fullName evidence="9">GTP-binding protein Obg</fullName>
    </alternativeName>
</protein>
<evidence type="ECO:0000256" key="2">
    <source>
        <dbReference type="ARBA" id="ARBA00007699"/>
    </source>
</evidence>
<dbReference type="NCBIfam" id="NF008954">
    <property type="entry name" value="PRK12296.1"/>
    <property type="match status" value="1"/>
</dbReference>
<dbReference type="PIRSF" id="PIRSF002401">
    <property type="entry name" value="GTP_bd_Obg/CgtA"/>
    <property type="match status" value="1"/>
</dbReference>
<proteinExistence type="inferred from homology"/>
<evidence type="ECO:0000259" key="12">
    <source>
        <dbReference type="PROSITE" id="PS51883"/>
    </source>
</evidence>
<dbReference type="InterPro" id="IPR036726">
    <property type="entry name" value="GTP1_OBG_dom_sf"/>
</dbReference>
<keyword evidence="4 9" id="KW-0479">Metal-binding</keyword>
<dbReference type="InterPro" id="IPR006074">
    <property type="entry name" value="GTP1-OBG_CS"/>
</dbReference>
<dbReference type="GO" id="GO:0005525">
    <property type="term" value="F:GTP binding"/>
    <property type="evidence" value="ECO:0007669"/>
    <property type="project" value="UniProtKB-UniRule"/>
</dbReference>
<comment type="subcellular location">
    <subcellularLocation>
        <location evidence="9">Cytoplasm</location>
    </subcellularLocation>
</comment>
<feature type="binding site" evidence="9">
    <location>
        <position position="174"/>
    </location>
    <ligand>
        <name>Mg(2+)</name>
        <dbReference type="ChEBI" id="CHEBI:18420"/>
    </ligand>
</feature>
<evidence type="ECO:0000256" key="8">
    <source>
        <dbReference type="ARBA" id="ARBA00023134"/>
    </source>
</evidence>
<dbReference type="Proteomes" id="UP000198668">
    <property type="component" value="Unassembled WGS sequence"/>
</dbReference>
<dbReference type="CDD" id="cd01898">
    <property type="entry name" value="Obg"/>
    <property type="match status" value="1"/>
</dbReference>
<dbReference type="EMBL" id="FOQE01000062">
    <property type="protein sequence ID" value="SFH92459.1"/>
    <property type="molecule type" value="Genomic_DNA"/>
</dbReference>
<evidence type="ECO:0000256" key="1">
    <source>
        <dbReference type="ARBA" id="ARBA00001946"/>
    </source>
</evidence>
<evidence type="ECO:0000313" key="14">
    <source>
        <dbReference type="Proteomes" id="UP000198668"/>
    </source>
</evidence>
<dbReference type="PROSITE" id="PS51883">
    <property type="entry name" value="OBG"/>
    <property type="match status" value="1"/>
</dbReference>
<dbReference type="NCBIfam" id="NF008956">
    <property type="entry name" value="PRK12299.1"/>
    <property type="match status" value="1"/>
</dbReference>
<dbReference type="Pfam" id="PF09269">
    <property type="entry name" value="DUF1967"/>
    <property type="match status" value="1"/>
</dbReference>
<dbReference type="SUPFAM" id="SSF102741">
    <property type="entry name" value="Obg GTP-binding protein C-terminal domain"/>
    <property type="match status" value="1"/>
</dbReference>
<dbReference type="HAMAP" id="MF_01454">
    <property type="entry name" value="GTPase_Obg"/>
    <property type="match status" value="1"/>
</dbReference>
<feature type="binding site" evidence="9">
    <location>
        <begin position="214"/>
        <end position="217"/>
    </location>
    <ligand>
        <name>GTP</name>
        <dbReference type="ChEBI" id="CHEBI:37565"/>
    </ligand>
</feature>
<dbReference type="NCBIfam" id="TIGR03595">
    <property type="entry name" value="Obg_CgtA_exten"/>
    <property type="match status" value="1"/>
</dbReference>
<keyword evidence="5 9" id="KW-0547">Nucleotide-binding</keyword>
<feature type="binding site" evidence="9">
    <location>
        <begin position="192"/>
        <end position="196"/>
    </location>
    <ligand>
        <name>GTP</name>
        <dbReference type="ChEBI" id="CHEBI:37565"/>
    </ligand>
</feature>
<comment type="similarity">
    <text evidence="2 9">Belongs to the TRAFAC class OBG-HflX-like GTPase superfamily. OBG GTPase family.</text>
</comment>
<feature type="binding site" evidence="9">
    <location>
        <begin position="284"/>
        <end position="287"/>
    </location>
    <ligand>
        <name>GTP</name>
        <dbReference type="ChEBI" id="CHEBI:37565"/>
    </ligand>
</feature>
<name>A0A1I3E0S4_9LACT</name>
<comment type="cofactor">
    <cofactor evidence="1 9">
        <name>Mg(2+)</name>
        <dbReference type="ChEBI" id="CHEBI:18420"/>
    </cofactor>
</comment>
<feature type="domain" description="OCT" evidence="11">
    <location>
        <begin position="361"/>
        <end position="439"/>
    </location>
</feature>
<dbReference type="SUPFAM" id="SSF82051">
    <property type="entry name" value="Obg GTP-binding protein N-terminal domain"/>
    <property type="match status" value="1"/>
</dbReference>
<evidence type="ECO:0000256" key="9">
    <source>
        <dbReference type="HAMAP-Rule" id="MF_01454"/>
    </source>
</evidence>
<dbReference type="GO" id="GO:0000287">
    <property type="term" value="F:magnesium ion binding"/>
    <property type="evidence" value="ECO:0007669"/>
    <property type="project" value="InterPro"/>
</dbReference>
<evidence type="ECO:0000313" key="13">
    <source>
        <dbReference type="EMBL" id="SFH92459.1"/>
    </source>
</evidence>
<dbReference type="GO" id="GO:0005737">
    <property type="term" value="C:cytoplasm"/>
    <property type="evidence" value="ECO:0007669"/>
    <property type="project" value="UniProtKB-SubCell"/>
</dbReference>
<feature type="domain" description="Obg" evidence="12">
    <location>
        <begin position="2"/>
        <end position="160"/>
    </location>
</feature>
<dbReference type="NCBIfam" id="TIGR02729">
    <property type="entry name" value="Obg_CgtA"/>
    <property type="match status" value="1"/>
</dbReference>
<dbReference type="PROSITE" id="PS00905">
    <property type="entry name" value="GTP1_OBG"/>
    <property type="match status" value="1"/>
</dbReference>